<keyword evidence="3" id="KW-1185">Reference proteome</keyword>
<accession>A0ABQ5DHT1</accession>
<organism evidence="2 3">
    <name type="scientific">Tanacetum coccineum</name>
    <dbReference type="NCBI Taxonomy" id="301880"/>
    <lineage>
        <taxon>Eukaryota</taxon>
        <taxon>Viridiplantae</taxon>
        <taxon>Streptophyta</taxon>
        <taxon>Embryophyta</taxon>
        <taxon>Tracheophyta</taxon>
        <taxon>Spermatophyta</taxon>
        <taxon>Magnoliopsida</taxon>
        <taxon>eudicotyledons</taxon>
        <taxon>Gunneridae</taxon>
        <taxon>Pentapetalae</taxon>
        <taxon>asterids</taxon>
        <taxon>campanulids</taxon>
        <taxon>Asterales</taxon>
        <taxon>Asteraceae</taxon>
        <taxon>Asteroideae</taxon>
        <taxon>Anthemideae</taxon>
        <taxon>Anthemidinae</taxon>
        <taxon>Tanacetum</taxon>
    </lineage>
</organism>
<dbReference type="EMBL" id="BQNB010015331">
    <property type="protein sequence ID" value="GJT38781.1"/>
    <property type="molecule type" value="Genomic_DNA"/>
</dbReference>
<evidence type="ECO:0008006" key="4">
    <source>
        <dbReference type="Google" id="ProtNLM"/>
    </source>
</evidence>
<protein>
    <recommendedName>
        <fullName evidence="4">Transposase (Putative), gypsy type</fullName>
    </recommendedName>
</protein>
<dbReference type="Proteomes" id="UP001151760">
    <property type="component" value="Unassembled WGS sequence"/>
</dbReference>
<evidence type="ECO:0000313" key="2">
    <source>
        <dbReference type="EMBL" id="GJT38781.1"/>
    </source>
</evidence>
<sequence>MHLILVPSEFVKGPCTREQTPLILSWELIPRLDSGVRGYRTTQTAVSTITQEYLLEFTSEYGISEDLHSELPDRGDRIVDFSEGKIHLSQLLVIGAAKVSHFEIQCRVLRVIPSVNLFRVFYIPSYNSGWMSFSKRPGKNTPQCYTKPLDSLKNWNNRFFWVDERVFPTVVAWRTSAPKDSMPLDGTYSVEDVAILNARRTPIQKQPETLLCLVGLSRRYFLGDDVYPIFLHDDGREMDLFNLISAPNPAVIKTGTRPCTAHEGAAPNIVEEEETATDAPLVSKRRRKRANEESNANAPRKETPTGTMNLDPISFAKPSSIPEQDIAQSPREQLTAAGGQEPDPTPLTMACHTEAYTNLVGLASGDGISAAVTAMEGEKKNLETLLEAEADIRKAVEAKNAELVKEMESLHAQFTELQVSRNGLSHQVSTLQALVTGEEKIKAAFEEFKKYKDERVSAQCAEMDSRLDAFSIDFDEELYLHMLTDTTDFAMLYRRDTKGVCDGLNIGGSRDMQKLDLALVEGKSRCATPRCAYGVLIFGKSATGRTLPNGSAVKEEMLLEDAIAANVSRAEKKKKCRIVCRTHGVVSAHHTRSNGVPVSVPTAVPQGLVMLLADAATQTDVPEEESSPKLTRSKSLPSMYNLDWL</sequence>
<reference evidence="2" key="2">
    <citation type="submission" date="2022-01" db="EMBL/GenBank/DDBJ databases">
        <authorList>
            <person name="Yamashiro T."/>
            <person name="Shiraishi A."/>
            <person name="Satake H."/>
            <person name="Nakayama K."/>
        </authorList>
    </citation>
    <scope>NUCLEOTIDE SEQUENCE</scope>
</reference>
<feature type="region of interest" description="Disordered" evidence="1">
    <location>
        <begin position="255"/>
        <end position="347"/>
    </location>
</feature>
<reference evidence="2" key="1">
    <citation type="journal article" date="2022" name="Int. J. Mol. Sci.">
        <title>Draft Genome of Tanacetum Coccineum: Genomic Comparison of Closely Related Tanacetum-Family Plants.</title>
        <authorList>
            <person name="Yamashiro T."/>
            <person name="Shiraishi A."/>
            <person name="Nakayama K."/>
            <person name="Satake H."/>
        </authorList>
    </citation>
    <scope>NUCLEOTIDE SEQUENCE</scope>
</reference>
<evidence type="ECO:0000256" key="1">
    <source>
        <dbReference type="SAM" id="MobiDB-lite"/>
    </source>
</evidence>
<gene>
    <name evidence="2" type="ORF">Tco_0938646</name>
</gene>
<comment type="caution">
    <text evidence="2">The sequence shown here is derived from an EMBL/GenBank/DDBJ whole genome shotgun (WGS) entry which is preliminary data.</text>
</comment>
<name>A0ABQ5DHT1_9ASTR</name>
<evidence type="ECO:0000313" key="3">
    <source>
        <dbReference type="Proteomes" id="UP001151760"/>
    </source>
</evidence>
<proteinExistence type="predicted"/>